<name>A0A7W3VSU5_9PSEU</name>
<proteinExistence type="predicted"/>
<keyword evidence="3" id="KW-1185">Reference proteome</keyword>
<dbReference type="EMBL" id="JACGZW010000001">
    <property type="protein sequence ID" value="MBB1152197.1"/>
    <property type="molecule type" value="Genomic_DNA"/>
</dbReference>
<evidence type="ECO:0000256" key="1">
    <source>
        <dbReference type="SAM" id="MobiDB-lite"/>
    </source>
</evidence>
<organism evidence="2 3">
    <name type="scientific">Amycolatopsis dendrobii</name>
    <dbReference type="NCBI Taxonomy" id="2760662"/>
    <lineage>
        <taxon>Bacteria</taxon>
        <taxon>Bacillati</taxon>
        <taxon>Actinomycetota</taxon>
        <taxon>Actinomycetes</taxon>
        <taxon>Pseudonocardiales</taxon>
        <taxon>Pseudonocardiaceae</taxon>
        <taxon>Amycolatopsis</taxon>
    </lineage>
</organism>
<dbReference type="Proteomes" id="UP000526734">
    <property type="component" value="Unassembled WGS sequence"/>
</dbReference>
<accession>A0A7W3VSU5</accession>
<evidence type="ECO:0000313" key="2">
    <source>
        <dbReference type="EMBL" id="MBB1152197.1"/>
    </source>
</evidence>
<protein>
    <submittedName>
        <fullName evidence="2">Uncharacterized protein</fullName>
    </submittedName>
</protein>
<evidence type="ECO:0000313" key="3">
    <source>
        <dbReference type="Proteomes" id="UP000526734"/>
    </source>
</evidence>
<feature type="region of interest" description="Disordered" evidence="1">
    <location>
        <begin position="1"/>
        <end position="29"/>
    </location>
</feature>
<dbReference type="AlphaFoldDB" id="A0A7W3VSU5"/>
<gene>
    <name evidence="2" type="ORF">H4281_03550</name>
</gene>
<comment type="caution">
    <text evidence="2">The sequence shown here is derived from an EMBL/GenBank/DDBJ whole genome shotgun (WGS) entry which is preliminary data.</text>
</comment>
<reference evidence="2 3" key="1">
    <citation type="submission" date="2020-08" db="EMBL/GenBank/DDBJ databases">
        <title>Amycolatopsis sp. nov. DR6-1 isolated from Dendrobium heterocarpum.</title>
        <authorList>
            <person name="Tedsree N."/>
            <person name="Kuncharoen N."/>
            <person name="Likhitwitayawuid K."/>
            <person name="Tanasupawat S."/>
        </authorList>
    </citation>
    <scope>NUCLEOTIDE SEQUENCE [LARGE SCALE GENOMIC DNA]</scope>
    <source>
        <strain evidence="2 3">DR6-1</strain>
    </source>
</reference>
<sequence>MTSLITDNADGAAPRRGPLERGFPLPRPAPPTVSATLHRLSSMASLRAWEQRSTPALMHQAILDGVNARHAAEAAHLSVEEAHVRWGDWAAKRLAPQHPGVAAELPVQQFLSVHAAFAAALAGEDRR</sequence>